<accession>A0A9P6W937</accession>
<organism evidence="5 6">
    <name type="scientific">Maudiozyma exigua</name>
    <name type="common">Yeast</name>
    <name type="synonym">Kazachstania exigua</name>
    <dbReference type="NCBI Taxonomy" id="34358"/>
    <lineage>
        <taxon>Eukaryota</taxon>
        <taxon>Fungi</taxon>
        <taxon>Dikarya</taxon>
        <taxon>Ascomycota</taxon>
        <taxon>Saccharomycotina</taxon>
        <taxon>Saccharomycetes</taxon>
        <taxon>Saccharomycetales</taxon>
        <taxon>Saccharomycetaceae</taxon>
        <taxon>Maudiozyma</taxon>
    </lineage>
</organism>
<dbReference type="Proteomes" id="UP000750334">
    <property type="component" value="Unassembled WGS sequence"/>
</dbReference>
<dbReference type="Pfam" id="PF00076">
    <property type="entry name" value="RRM_1"/>
    <property type="match status" value="2"/>
</dbReference>
<dbReference type="PROSITE" id="PS50102">
    <property type="entry name" value="RRM"/>
    <property type="match status" value="2"/>
</dbReference>
<sequence>MSIISALSHSTTQLCTSHEAVTVTNFINKENGSVMSDSITDSSSDISGPVNLNTAYSFNNKSGRLKCESYEALFIGDLDINITESHLVKIFSKYDSFISSKICINKFTKKSLGHGYLNFGIKEDAELAIEELNYTKIMSKEIRLMPSMRDIKNRTTVGTTVLFSNIQTSGFNFATRIFFEAFRKYGKILTCKLENSNNVAYITYFQKEDAENVIRLFNGVLLNSQIISCSIFTEKYLREKTEQQVIKIGNINSGKELIINQKTKEISFRLAAAATKRPIELAIDKSQTVSCAKEQSVKDSDNFTVVIKNFPLKTTIDNIPSLLRSFEDISITQKVRQKQTWVFVRNISANQKEKLIKEFDNVKISNKILTVHHFLVKKKPVYVRSNKIVELTNL</sequence>
<evidence type="ECO:0000313" key="6">
    <source>
        <dbReference type="Proteomes" id="UP000750334"/>
    </source>
</evidence>
<dbReference type="AlphaFoldDB" id="A0A9P6W937"/>
<reference evidence="5 6" key="1">
    <citation type="submission" date="2020-11" db="EMBL/GenBank/DDBJ databases">
        <title>Kefir isolates.</title>
        <authorList>
            <person name="Marcisauskas S."/>
            <person name="Kim Y."/>
            <person name="Blasche S."/>
        </authorList>
    </citation>
    <scope>NUCLEOTIDE SEQUENCE [LARGE SCALE GENOMIC DNA]</scope>
    <source>
        <strain evidence="5 6">OG2</strain>
    </source>
</reference>
<dbReference type="InterPro" id="IPR012677">
    <property type="entry name" value="Nucleotide-bd_a/b_plait_sf"/>
</dbReference>
<dbReference type="InterPro" id="IPR000504">
    <property type="entry name" value="RRM_dom"/>
</dbReference>
<evidence type="ECO:0000256" key="3">
    <source>
        <dbReference type="PROSITE-ProRule" id="PRU00176"/>
    </source>
</evidence>
<evidence type="ECO:0000313" key="5">
    <source>
        <dbReference type="EMBL" id="KAG0667935.1"/>
    </source>
</evidence>
<dbReference type="GO" id="GO:0003723">
    <property type="term" value="F:RNA binding"/>
    <property type="evidence" value="ECO:0007669"/>
    <property type="project" value="UniProtKB-UniRule"/>
</dbReference>
<dbReference type="SUPFAM" id="SSF54928">
    <property type="entry name" value="RNA-binding domain, RBD"/>
    <property type="match status" value="2"/>
</dbReference>
<dbReference type="EMBL" id="PUHR01000086">
    <property type="protein sequence ID" value="KAG0667935.1"/>
    <property type="molecule type" value="Genomic_DNA"/>
</dbReference>
<dbReference type="Gene3D" id="3.30.70.330">
    <property type="match status" value="3"/>
</dbReference>
<name>A0A9P6W937_MAUEX</name>
<proteinExistence type="predicted"/>
<evidence type="ECO:0000256" key="2">
    <source>
        <dbReference type="ARBA" id="ARBA00022884"/>
    </source>
</evidence>
<keyword evidence="2 3" id="KW-0694">RNA-binding</keyword>
<feature type="domain" description="RRM" evidence="4">
    <location>
        <begin position="71"/>
        <end position="149"/>
    </location>
</feature>
<evidence type="ECO:0000256" key="1">
    <source>
        <dbReference type="ARBA" id="ARBA00022737"/>
    </source>
</evidence>
<gene>
    <name evidence="5" type="ORF">C6P45_005210</name>
</gene>
<keyword evidence="1" id="KW-0677">Repeat</keyword>
<dbReference type="SMART" id="SM00360">
    <property type="entry name" value="RRM"/>
    <property type="match status" value="3"/>
</dbReference>
<dbReference type="PANTHER" id="PTHR24012">
    <property type="entry name" value="RNA BINDING PROTEIN"/>
    <property type="match status" value="1"/>
</dbReference>
<protein>
    <recommendedName>
        <fullName evidence="4">RRM domain-containing protein</fullName>
    </recommendedName>
</protein>
<dbReference type="InterPro" id="IPR035979">
    <property type="entry name" value="RBD_domain_sf"/>
</dbReference>
<evidence type="ECO:0000259" key="4">
    <source>
        <dbReference type="PROSITE" id="PS50102"/>
    </source>
</evidence>
<dbReference type="OrthoDB" id="4063840at2759"/>
<keyword evidence="6" id="KW-1185">Reference proteome</keyword>
<feature type="domain" description="RRM" evidence="4">
    <location>
        <begin position="159"/>
        <end position="234"/>
    </location>
</feature>
<comment type="caution">
    <text evidence="5">The sequence shown here is derived from an EMBL/GenBank/DDBJ whole genome shotgun (WGS) entry which is preliminary data.</text>
</comment>